<dbReference type="InParanoid" id="A0A409X5M9"/>
<feature type="compositionally biased region" description="Basic and acidic residues" evidence="1">
    <location>
        <begin position="186"/>
        <end position="195"/>
    </location>
</feature>
<feature type="region of interest" description="Disordered" evidence="1">
    <location>
        <begin position="216"/>
        <end position="235"/>
    </location>
</feature>
<dbReference type="Proteomes" id="UP000283269">
    <property type="component" value="Unassembled WGS sequence"/>
</dbReference>
<name>A0A409X5M9_PSICY</name>
<feature type="region of interest" description="Disordered" evidence="1">
    <location>
        <begin position="184"/>
        <end position="204"/>
    </location>
</feature>
<organism evidence="2 3">
    <name type="scientific">Psilocybe cyanescens</name>
    <dbReference type="NCBI Taxonomy" id="93625"/>
    <lineage>
        <taxon>Eukaryota</taxon>
        <taxon>Fungi</taxon>
        <taxon>Dikarya</taxon>
        <taxon>Basidiomycota</taxon>
        <taxon>Agaricomycotina</taxon>
        <taxon>Agaricomycetes</taxon>
        <taxon>Agaricomycetidae</taxon>
        <taxon>Agaricales</taxon>
        <taxon>Agaricineae</taxon>
        <taxon>Strophariaceae</taxon>
        <taxon>Psilocybe</taxon>
    </lineage>
</organism>
<dbReference type="OrthoDB" id="3071694at2759"/>
<protein>
    <submittedName>
        <fullName evidence="2">Uncharacterized protein</fullName>
    </submittedName>
</protein>
<evidence type="ECO:0000313" key="2">
    <source>
        <dbReference type="EMBL" id="PPQ86066.1"/>
    </source>
</evidence>
<gene>
    <name evidence="2" type="ORF">CVT25_002246</name>
</gene>
<feature type="compositionally biased region" description="Low complexity" evidence="1">
    <location>
        <begin position="26"/>
        <end position="37"/>
    </location>
</feature>
<reference evidence="2 3" key="1">
    <citation type="journal article" date="2018" name="Evol. Lett.">
        <title>Horizontal gene cluster transfer increased hallucinogenic mushroom diversity.</title>
        <authorList>
            <person name="Reynolds H.T."/>
            <person name="Vijayakumar V."/>
            <person name="Gluck-Thaler E."/>
            <person name="Korotkin H.B."/>
            <person name="Matheny P.B."/>
            <person name="Slot J.C."/>
        </authorList>
    </citation>
    <scope>NUCLEOTIDE SEQUENCE [LARGE SCALE GENOMIC DNA]</scope>
    <source>
        <strain evidence="2 3">2631</strain>
    </source>
</reference>
<feature type="region of interest" description="Disordered" evidence="1">
    <location>
        <begin position="26"/>
        <end position="93"/>
    </location>
</feature>
<proteinExistence type="predicted"/>
<comment type="caution">
    <text evidence="2">The sequence shown here is derived from an EMBL/GenBank/DDBJ whole genome shotgun (WGS) entry which is preliminary data.</text>
</comment>
<accession>A0A409X5M9</accession>
<dbReference type="AlphaFoldDB" id="A0A409X5M9"/>
<dbReference type="EMBL" id="NHYD01002567">
    <property type="protein sequence ID" value="PPQ86066.1"/>
    <property type="molecule type" value="Genomic_DNA"/>
</dbReference>
<evidence type="ECO:0000256" key="1">
    <source>
        <dbReference type="SAM" id="MobiDB-lite"/>
    </source>
</evidence>
<feature type="compositionally biased region" description="Polar residues" evidence="1">
    <location>
        <begin position="39"/>
        <end position="50"/>
    </location>
</feature>
<evidence type="ECO:0000313" key="3">
    <source>
        <dbReference type="Proteomes" id="UP000283269"/>
    </source>
</evidence>
<feature type="compositionally biased region" description="Low complexity" evidence="1">
    <location>
        <begin position="60"/>
        <end position="83"/>
    </location>
</feature>
<sequence length="235" mass="26096">MQALSMPALGSGVVVQCATETDVYRHQYQQQQHGHQQNTERPSLPTSNAAGQCKPLPLYSASPSRSAVPSTSSRSSQSPYARRGYVSHPPRRQRIASSDVKVLTYLYRTIMYGFEKRYRIEMRRATAAASAASSAAASVSTIPTPMSDPVHDTLHAIRLKDFLRMQGVSEAKLDVWFFEGSGGRCASDEEQKGEEAGDEEDEDRWMLDEVERKMHRIQLGQQDPSPMHVPASSLP</sequence>
<keyword evidence="3" id="KW-1185">Reference proteome</keyword>